<comment type="caution">
    <text evidence="2">The sequence shown here is derived from an EMBL/GenBank/DDBJ whole genome shotgun (WGS) entry which is preliminary data.</text>
</comment>
<evidence type="ECO:0000256" key="1">
    <source>
        <dbReference type="SAM" id="MobiDB-lite"/>
    </source>
</evidence>
<dbReference type="Proteomes" id="UP000719412">
    <property type="component" value="Unassembled WGS sequence"/>
</dbReference>
<feature type="region of interest" description="Disordered" evidence="1">
    <location>
        <begin position="1"/>
        <end position="23"/>
    </location>
</feature>
<reference evidence="2" key="2">
    <citation type="submission" date="2021-08" db="EMBL/GenBank/DDBJ databases">
        <authorList>
            <person name="Eriksson T."/>
        </authorList>
    </citation>
    <scope>NUCLEOTIDE SEQUENCE</scope>
    <source>
        <strain evidence="2">Stoneville</strain>
        <tissue evidence="2">Whole head</tissue>
    </source>
</reference>
<dbReference type="EMBL" id="JABDTM020023393">
    <property type="protein sequence ID" value="KAH0815228.1"/>
    <property type="molecule type" value="Genomic_DNA"/>
</dbReference>
<reference evidence="2" key="1">
    <citation type="journal article" date="2020" name="J Insects Food Feed">
        <title>The yellow mealworm (Tenebrio molitor) genome: a resource for the emerging insects as food and feed industry.</title>
        <authorList>
            <person name="Eriksson T."/>
            <person name="Andere A."/>
            <person name="Kelstrup H."/>
            <person name="Emery V."/>
            <person name="Picard C."/>
        </authorList>
    </citation>
    <scope>NUCLEOTIDE SEQUENCE</scope>
    <source>
        <strain evidence="2">Stoneville</strain>
        <tissue evidence="2">Whole head</tissue>
    </source>
</reference>
<keyword evidence="3" id="KW-1185">Reference proteome</keyword>
<organism evidence="2 3">
    <name type="scientific">Tenebrio molitor</name>
    <name type="common">Yellow mealworm beetle</name>
    <dbReference type="NCBI Taxonomy" id="7067"/>
    <lineage>
        <taxon>Eukaryota</taxon>
        <taxon>Metazoa</taxon>
        <taxon>Ecdysozoa</taxon>
        <taxon>Arthropoda</taxon>
        <taxon>Hexapoda</taxon>
        <taxon>Insecta</taxon>
        <taxon>Pterygota</taxon>
        <taxon>Neoptera</taxon>
        <taxon>Endopterygota</taxon>
        <taxon>Coleoptera</taxon>
        <taxon>Polyphaga</taxon>
        <taxon>Cucujiformia</taxon>
        <taxon>Tenebrionidae</taxon>
        <taxon>Tenebrio</taxon>
    </lineage>
</organism>
<dbReference type="AlphaFoldDB" id="A0A8J6LCX8"/>
<evidence type="ECO:0000313" key="3">
    <source>
        <dbReference type="Proteomes" id="UP000719412"/>
    </source>
</evidence>
<proteinExistence type="predicted"/>
<accession>A0A8J6LCX8</accession>
<protein>
    <submittedName>
        <fullName evidence="2">Uncharacterized protein</fullName>
    </submittedName>
</protein>
<feature type="region of interest" description="Disordered" evidence="1">
    <location>
        <begin position="36"/>
        <end position="62"/>
    </location>
</feature>
<evidence type="ECO:0000313" key="2">
    <source>
        <dbReference type="EMBL" id="KAH0815228.1"/>
    </source>
</evidence>
<sequence length="62" mass="6204">MEFNFSSGGGGCDEVAGPGAVQIIEPGPPIINSKRCLDESGAETPDLADGWSGKTADAGIIP</sequence>
<name>A0A8J6LCX8_TENMO</name>
<gene>
    <name evidence="2" type="ORF">GEV33_007563</name>
</gene>